<dbReference type="HOGENOM" id="CLU_2778286_0_0_1"/>
<dbReference type="Proteomes" id="UP000008281">
    <property type="component" value="Unassembled WGS sequence"/>
</dbReference>
<reference evidence="1" key="1">
    <citation type="submission" date="2007-07" db="EMBL/GenBank/DDBJ databases">
        <title>PCAP assembly of the Caenorhabditis remanei genome.</title>
        <authorList>
            <consortium name="The Caenorhabditis remanei Sequencing Consortium"/>
            <person name="Wilson R.K."/>
        </authorList>
    </citation>
    <scope>NUCLEOTIDE SEQUENCE [LARGE SCALE GENOMIC DNA]</scope>
    <source>
        <strain evidence="1">PB4641</strain>
    </source>
</reference>
<name>E3N580_CAERE</name>
<dbReference type="EMBL" id="DS268530">
    <property type="protein sequence ID" value="EFO87039.1"/>
    <property type="molecule type" value="Genomic_DNA"/>
</dbReference>
<gene>
    <name evidence="1" type="ORF">CRE_19408</name>
</gene>
<evidence type="ECO:0000313" key="2">
    <source>
        <dbReference type="Proteomes" id="UP000008281"/>
    </source>
</evidence>
<dbReference type="AlphaFoldDB" id="E3N580"/>
<sequence length="69" mass="7889">MAIKALKEVRDIANSNIDSWRDMEDNDLMSNRKDILGARSIMESKLGTLDTAMDKFLMEADKVDDSDFF</sequence>
<protein>
    <submittedName>
        <fullName evidence="1">Uncharacterized protein</fullName>
    </submittedName>
</protein>
<keyword evidence="2" id="KW-1185">Reference proteome</keyword>
<organism evidence="2">
    <name type="scientific">Caenorhabditis remanei</name>
    <name type="common">Caenorhabditis vulgaris</name>
    <dbReference type="NCBI Taxonomy" id="31234"/>
    <lineage>
        <taxon>Eukaryota</taxon>
        <taxon>Metazoa</taxon>
        <taxon>Ecdysozoa</taxon>
        <taxon>Nematoda</taxon>
        <taxon>Chromadorea</taxon>
        <taxon>Rhabditida</taxon>
        <taxon>Rhabditina</taxon>
        <taxon>Rhabditomorpha</taxon>
        <taxon>Rhabditoidea</taxon>
        <taxon>Rhabditidae</taxon>
        <taxon>Peloderinae</taxon>
        <taxon>Caenorhabditis</taxon>
    </lineage>
</organism>
<accession>E3N580</accession>
<proteinExistence type="predicted"/>
<dbReference type="InParanoid" id="E3N580"/>
<evidence type="ECO:0000313" key="1">
    <source>
        <dbReference type="EMBL" id="EFO87039.1"/>
    </source>
</evidence>